<evidence type="ECO:0000313" key="2">
    <source>
        <dbReference type="Proteomes" id="UP000019202"/>
    </source>
</evidence>
<dbReference type="EMBL" id="CBXF010000002">
    <property type="protein sequence ID" value="CDL81077.1"/>
    <property type="molecule type" value="Genomic_DNA"/>
</dbReference>
<keyword evidence="2" id="KW-1185">Reference proteome</keyword>
<sequence length="114" mass="13017">MVYLYYGSIAGEIRFDTASTAQWLRRFDVELPPAIPEQKKSTVDEPVRITGVSGETCPHTGRWSAFIDGSLQYAQLQQEQIMPEWTDKNGKVHQVRWTLLERDDGGSIYEPKAQ</sequence>
<dbReference type="Proteomes" id="UP000019202">
    <property type="component" value="Unassembled WGS sequence"/>
</dbReference>
<organism evidence="1 2">
    <name type="scientific">Xenorhabdus szentirmaii DSM 16338</name>
    <dbReference type="NCBI Taxonomy" id="1427518"/>
    <lineage>
        <taxon>Bacteria</taxon>
        <taxon>Pseudomonadati</taxon>
        <taxon>Pseudomonadota</taxon>
        <taxon>Gammaproteobacteria</taxon>
        <taxon>Enterobacterales</taxon>
        <taxon>Morganellaceae</taxon>
        <taxon>Xenorhabdus</taxon>
    </lineage>
</organism>
<gene>
    <name evidence="1" type="ORF">XSR1_100120</name>
</gene>
<evidence type="ECO:0000313" key="1">
    <source>
        <dbReference type="EMBL" id="CDL81077.1"/>
    </source>
</evidence>
<dbReference type="AlphaFoldDB" id="W1IRH1"/>
<accession>W1IRH1</accession>
<name>W1IRH1_9GAMM</name>
<protein>
    <submittedName>
        <fullName evidence="1">Uncharacterized protein</fullName>
    </submittedName>
</protein>
<comment type="caution">
    <text evidence="1">The sequence shown here is derived from an EMBL/GenBank/DDBJ whole genome shotgun (WGS) entry which is preliminary data.</text>
</comment>
<dbReference type="RefSeq" id="WP_244431728.1">
    <property type="nucleotide sequence ID" value="NZ_CAWLWS010000002.1"/>
</dbReference>
<reference evidence="1" key="1">
    <citation type="submission" date="2013-11" db="EMBL/GenBank/DDBJ databases">
        <title>Draft genome sequence and annotation of the entomopathogenic bacteria, Xenorhabdus cabanillasi strain JM26 and Xenorhabdus szentirmai strain DSM 16338.</title>
        <authorList>
            <person name="Gualtieri M."/>
            <person name="Ogier J.C."/>
            <person name="Pages S."/>
            <person name="Givaudan A."/>
            <person name="Gaudriault S."/>
        </authorList>
    </citation>
    <scope>NUCLEOTIDE SEQUENCE [LARGE SCALE GENOMIC DNA]</scope>
    <source>
        <strain evidence="1">DSM 16338</strain>
    </source>
</reference>
<proteinExistence type="predicted"/>
<dbReference type="STRING" id="1427518.XSR1_100120"/>